<protein>
    <submittedName>
        <fullName evidence="2">Uncharacterized protein</fullName>
    </submittedName>
</protein>
<gene>
    <name evidence="2" type="ORF">BABINDRAFT_10093</name>
</gene>
<dbReference type="Proteomes" id="UP000094336">
    <property type="component" value="Unassembled WGS sequence"/>
</dbReference>
<accession>A0A1E3QID0</accession>
<organism evidence="2 3">
    <name type="scientific">Babjeviella inositovora NRRL Y-12698</name>
    <dbReference type="NCBI Taxonomy" id="984486"/>
    <lineage>
        <taxon>Eukaryota</taxon>
        <taxon>Fungi</taxon>
        <taxon>Dikarya</taxon>
        <taxon>Ascomycota</taxon>
        <taxon>Saccharomycotina</taxon>
        <taxon>Pichiomycetes</taxon>
        <taxon>Serinales incertae sedis</taxon>
        <taxon>Babjeviella</taxon>
    </lineage>
</organism>
<keyword evidence="1" id="KW-0732">Signal</keyword>
<dbReference type="EMBL" id="KV454440">
    <property type="protein sequence ID" value="ODQ77451.1"/>
    <property type="molecule type" value="Genomic_DNA"/>
</dbReference>
<dbReference type="RefSeq" id="XP_018982779.1">
    <property type="nucleotide sequence ID" value="XM_019126680.1"/>
</dbReference>
<dbReference type="AlphaFoldDB" id="A0A1E3QID0"/>
<evidence type="ECO:0000313" key="3">
    <source>
        <dbReference type="Proteomes" id="UP000094336"/>
    </source>
</evidence>
<feature type="signal peptide" evidence="1">
    <location>
        <begin position="1"/>
        <end position="16"/>
    </location>
</feature>
<keyword evidence="3" id="KW-1185">Reference proteome</keyword>
<reference evidence="3" key="1">
    <citation type="submission" date="2016-05" db="EMBL/GenBank/DDBJ databases">
        <title>Comparative genomics of biotechnologically important yeasts.</title>
        <authorList>
            <consortium name="DOE Joint Genome Institute"/>
            <person name="Riley R."/>
            <person name="Haridas S."/>
            <person name="Wolfe K.H."/>
            <person name="Lopes M.R."/>
            <person name="Hittinger C.T."/>
            <person name="Goker M."/>
            <person name="Salamov A."/>
            <person name="Wisecaver J."/>
            <person name="Long T.M."/>
            <person name="Aerts A.L."/>
            <person name="Barry K."/>
            <person name="Choi C."/>
            <person name="Clum A."/>
            <person name="Coughlan A.Y."/>
            <person name="Deshpande S."/>
            <person name="Douglass A.P."/>
            <person name="Hanson S.J."/>
            <person name="Klenk H.-P."/>
            <person name="Labutti K."/>
            <person name="Lapidus A."/>
            <person name="Lindquist E."/>
            <person name="Lipzen A."/>
            <person name="Meier-Kolthoff J.P."/>
            <person name="Ohm R.A."/>
            <person name="Otillar R.P."/>
            <person name="Pangilinan J."/>
            <person name="Peng Y."/>
            <person name="Rokas A."/>
            <person name="Rosa C.A."/>
            <person name="Scheuner C."/>
            <person name="Sibirny A.A."/>
            <person name="Slot J.C."/>
            <person name="Stielow J.B."/>
            <person name="Sun H."/>
            <person name="Kurtzman C.P."/>
            <person name="Blackwell M."/>
            <person name="Grigoriev I.V."/>
            <person name="Jeffries T.W."/>
        </authorList>
    </citation>
    <scope>NUCLEOTIDE SEQUENCE [LARGE SCALE GENOMIC DNA]</scope>
    <source>
        <strain evidence="3">NRRL Y-12698</strain>
    </source>
</reference>
<sequence length="50" mass="5340">MILGVLFVYELVAVVPIHRGDNQREVVDDNGIAVLAEAAALPSKLPVTLL</sequence>
<dbReference type="GeneID" id="30144534"/>
<name>A0A1E3QID0_9ASCO</name>
<proteinExistence type="predicted"/>
<feature type="chain" id="PRO_5009134296" evidence="1">
    <location>
        <begin position="17"/>
        <end position="50"/>
    </location>
</feature>
<evidence type="ECO:0000313" key="2">
    <source>
        <dbReference type="EMBL" id="ODQ77451.1"/>
    </source>
</evidence>
<evidence type="ECO:0000256" key="1">
    <source>
        <dbReference type="SAM" id="SignalP"/>
    </source>
</evidence>